<accession>A0A1Y6CWJ1</accession>
<reference evidence="3" key="1">
    <citation type="submission" date="2017-04" db="EMBL/GenBank/DDBJ databases">
        <authorList>
            <person name="Varghese N."/>
            <person name="Submissions S."/>
        </authorList>
    </citation>
    <scope>NUCLEOTIDE SEQUENCE [LARGE SCALE GENOMIC DNA]</scope>
    <source>
        <strain evidence="3">RKEM611</strain>
    </source>
</reference>
<protein>
    <submittedName>
        <fullName evidence="2">Uncharacterized protein</fullName>
    </submittedName>
</protein>
<dbReference type="EMBL" id="FWZT01000034">
    <property type="protein sequence ID" value="SMF80012.1"/>
    <property type="molecule type" value="Genomic_DNA"/>
</dbReference>
<evidence type="ECO:0000313" key="3">
    <source>
        <dbReference type="Proteomes" id="UP000192907"/>
    </source>
</evidence>
<gene>
    <name evidence="2" type="ORF">SAMN06296036_13433</name>
</gene>
<dbReference type="STRING" id="1513793.SAMN06296036_13433"/>
<keyword evidence="1" id="KW-0472">Membrane</keyword>
<dbReference type="AlphaFoldDB" id="A0A1Y6CWJ1"/>
<keyword evidence="1" id="KW-0812">Transmembrane</keyword>
<feature type="transmembrane region" description="Helical" evidence="1">
    <location>
        <begin position="6"/>
        <end position="25"/>
    </location>
</feature>
<name>A0A1Y6CWJ1_9BACT</name>
<keyword evidence="3" id="KW-1185">Reference proteome</keyword>
<organism evidence="2 3">
    <name type="scientific">Pseudobacteriovorax antillogorgiicola</name>
    <dbReference type="NCBI Taxonomy" id="1513793"/>
    <lineage>
        <taxon>Bacteria</taxon>
        <taxon>Pseudomonadati</taxon>
        <taxon>Bdellovibrionota</taxon>
        <taxon>Oligoflexia</taxon>
        <taxon>Oligoflexales</taxon>
        <taxon>Pseudobacteriovoracaceae</taxon>
        <taxon>Pseudobacteriovorax</taxon>
    </lineage>
</organism>
<proteinExistence type="predicted"/>
<evidence type="ECO:0000256" key="1">
    <source>
        <dbReference type="SAM" id="Phobius"/>
    </source>
</evidence>
<evidence type="ECO:0000313" key="2">
    <source>
        <dbReference type="EMBL" id="SMF80012.1"/>
    </source>
</evidence>
<dbReference type="Proteomes" id="UP000192907">
    <property type="component" value="Unassembled WGS sequence"/>
</dbReference>
<sequence>MKLNERGFSTITMLFMAMFFGIIAMKIGAGMNRTQHLQTKSSEEVLFADASAYINMILRHPKRCRTELIKSSINQYQFNPNGLISSKLDSIGISFKQLEPASSDTSNSLQGLTLKVQGRRGQLYKQTFYVYLMSNSTKITACRGTIVDPRSGLAMEQKYCRLIHGQDYDPMSGLCST</sequence>
<keyword evidence="1" id="KW-1133">Transmembrane helix</keyword>